<evidence type="ECO:0000313" key="4">
    <source>
        <dbReference type="Proteomes" id="UP000252355"/>
    </source>
</evidence>
<gene>
    <name evidence="3" type="ORF">OZSIB_3527</name>
</gene>
<sequence length="300" mass="31893">MLAGLAAAALAEPRPANPYDVLVRALQFPERIESLTAYLADVLGALSGQGGEATDPSGGQPRSAVLQRPATLRSAAVPWLASPAIADYREALRKDFVRTVGKPDGYMSAGQLAGLAAQGRLPGRVGAEAWLAAHDRDGDGRLTIEEFLPSAEEIARTVDLVALTNSFVHGIPYPTGQVPLRSGAAFGLATTGVRLFATPAEIEGRIRGYASRIGGTTYRDANGRLAVRDANGQPVFPLPPDIVPPTKEQAEEALRRFVQQIGGTAEFAPDRGPLVRGPDGREIPLEQWPPYTQPPYHPPQ</sequence>
<comment type="caution">
    <text evidence="3">The sequence shown here is derived from an EMBL/GenBank/DDBJ whole genome shotgun (WGS) entry which is preliminary data.</text>
</comment>
<accession>A0A367ZQC6</accession>
<protein>
    <recommendedName>
        <fullName evidence="2">EF-hand domain-containing protein</fullName>
    </recommendedName>
</protein>
<organism evidence="3 4">
    <name type="scientific">Candidatus Ozemobacter sibiricus</name>
    <dbReference type="NCBI Taxonomy" id="2268124"/>
    <lineage>
        <taxon>Bacteria</taxon>
        <taxon>Candidatus Ozemobacteria</taxon>
        <taxon>Candidatus Ozemobacterales</taxon>
        <taxon>Candidatus Ozemobacteraceae</taxon>
        <taxon>Candidatus Ozemobacter</taxon>
    </lineage>
</organism>
<feature type="domain" description="EF-hand" evidence="2">
    <location>
        <begin position="122"/>
        <end position="157"/>
    </location>
</feature>
<dbReference type="EMBL" id="QOQW01000007">
    <property type="protein sequence ID" value="RCK80345.1"/>
    <property type="molecule type" value="Genomic_DNA"/>
</dbReference>
<dbReference type="Proteomes" id="UP000252355">
    <property type="component" value="Unassembled WGS sequence"/>
</dbReference>
<dbReference type="PROSITE" id="PS00018">
    <property type="entry name" value="EF_HAND_1"/>
    <property type="match status" value="1"/>
</dbReference>
<dbReference type="AlphaFoldDB" id="A0A367ZQC6"/>
<evidence type="ECO:0000313" key="3">
    <source>
        <dbReference type="EMBL" id="RCK80345.1"/>
    </source>
</evidence>
<name>A0A367ZQC6_9BACT</name>
<feature type="region of interest" description="Disordered" evidence="1">
    <location>
        <begin position="265"/>
        <end position="300"/>
    </location>
</feature>
<proteinExistence type="predicted"/>
<dbReference type="PROSITE" id="PS50222">
    <property type="entry name" value="EF_HAND_2"/>
    <property type="match status" value="1"/>
</dbReference>
<feature type="compositionally biased region" description="Pro residues" evidence="1">
    <location>
        <begin position="291"/>
        <end position="300"/>
    </location>
</feature>
<dbReference type="InterPro" id="IPR002048">
    <property type="entry name" value="EF_hand_dom"/>
</dbReference>
<dbReference type="GO" id="GO:0005509">
    <property type="term" value="F:calcium ion binding"/>
    <property type="evidence" value="ECO:0007669"/>
    <property type="project" value="InterPro"/>
</dbReference>
<evidence type="ECO:0000256" key="1">
    <source>
        <dbReference type="SAM" id="MobiDB-lite"/>
    </source>
</evidence>
<reference evidence="3 4" key="1">
    <citation type="submission" date="2018-05" db="EMBL/GenBank/DDBJ databases">
        <title>A metagenomic window into the 2 km-deep terrestrial subsurface aquifer revealed taxonomically and functionally diverse microbial community comprising novel uncultured bacterial lineages.</title>
        <authorList>
            <person name="Kadnikov V.V."/>
            <person name="Mardanov A.V."/>
            <person name="Beletsky A.V."/>
            <person name="Banks D."/>
            <person name="Pimenov N.V."/>
            <person name="Frank Y.A."/>
            <person name="Karnachuk O.V."/>
            <person name="Ravin N.V."/>
        </authorList>
    </citation>
    <scope>NUCLEOTIDE SEQUENCE [LARGE SCALE GENOMIC DNA]</scope>
    <source>
        <strain evidence="3">BY5</strain>
    </source>
</reference>
<evidence type="ECO:0000259" key="2">
    <source>
        <dbReference type="PROSITE" id="PS50222"/>
    </source>
</evidence>
<dbReference type="InterPro" id="IPR018247">
    <property type="entry name" value="EF_Hand_1_Ca_BS"/>
</dbReference>